<dbReference type="RefSeq" id="WP_303540012.1">
    <property type="nucleotide sequence ID" value="NZ_JAUOTP010000002.1"/>
</dbReference>
<sequence length="52" mass="5978">MAIRHPFPRKTIDMRQQFLPTQLYPQACFASTVWDYSGISAFARDAAWDCAP</sequence>
<accession>A0ABT8Y5A1</accession>
<comment type="caution">
    <text evidence="1">The sequence shown here is derived from an EMBL/GenBank/DDBJ whole genome shotgun (WGS) entry which is preliminary data.</text>
</comment>
<dbReference type="EMBL" id="JAUOTP010000002">
    <property type="protein sequence ID" value="MDO6413497.1"/>
    <property type="molecule type" value="Genomic_DNA"/>
</dbReference>
<name>A0ABT8Y5A1_9SPHN</name>
<evidence type="ECO:0000313" key="1">
    <source>
        <dbReference type="EMBL" id="MDO6413497.1"/>
    </source>
</evidence>
<keyword evidence="2" id="KW-1185">Reference proteome</keyword>
<organism evidence="1 2">
    <name type="scientific">Sphingomonas natans</name>
    <dbReference type="NCBI Taxonomy" id="3063330"/>
    <lineage>
        <taxon>Bacteria</taxon>
        <taxon>Pseudomonadati</taxon>
        <taxon>Pseudomonadota</taxon>
        <taxon>Alphaproteobacteria</taxon>
        <taxon>Sphingomonadales</taxon>
        <taxon>Sphingomonadaceae</taxon>
        <taxon>Sphingomonas</taxon>
    </lineage>
</organism>
<dbReference type="Proteomes" id="UP001169764">
    <property type="component" value="Unassembled WGS sequence"/>
</dbReference>
<protein>
    <submittedName>
        <fullName evidence="1">Uncharacterized protein</fullName>
    </submittedName>
</protein>
<evidence type="ECO:0000313" key="2">
    <source>
        <dbReference type="Proteomes" id="UP001169764"/>
    </source>
</evidence>
<reference evidence="1" key="1">
    <citation type="submission" date="2023-07" db="EMBL/GenBank/DDBJ databases">
        <authorList>
            <person name="Kim M."/>
        </authorList>
    </citation>
    <scope>NUCLEOTIDE SEQUENCE</scope>
    <source>
        <strain evidence="1">BIUV-7</strain>
    </source>
</reference>
<gene>
    <name evidence="1" type="ORF">Q4F19_03790</name>
</gene>
<proteinExistence type="predicted"/>